<evidence type="ECO:0000313" key="2">
    <source>
        <dbReference type="EMBL" id="EQC24724.1"/>
    </source>
</evidence>
<name>T0PH80_SAPDV</name>
<organism evidence="2 3">
    <name type="scientific">Saprolegnia diclina (strain VS20)</name>
    <dbReference type="NCBI Taxonomy" id="1156394"/>
    <lineage>
        <taxon>Eukaryota</taxon>
        <taxon>Sar</taxon>
        <taxon>Stramenopiles</taxon>
        <taxon>Oomycota</taxon>
        <taxon>Saprolegniomycetes</taxon>
        <taxon>Saprolegniales</taxon>
        <taxon>Saprolegniaceae</taxon>
        <taxon>Saprolegnia</taxon>
    </lineage>
</organism>
<keyword evidence="1" id="KW-0812">Transmembrane</keyword>
<dbReference type="GeneID" id="19958110"/>
<dbReference type="InterPro" id="IPR026721">
    <property type="entry name" value="TMEM18"/>
</dbReference>
<feature type="transmembrane region" description="Helical" evidence="1">
    <location>
        <begin position="96"/>
        <end position="116"/>
    </location>
</feature>
<evidence type="ECO:0000313" key="3">
    <source>
        <dbReference type="Proteomes" id="UP000030762"/>
    </source>
</evidence>
<dbReference type="InParanoid" id="T0PH80"/>
<dbReference type="AlphaFoldDB" id="T0PH80"/>
<keyword evidence="1" id="KW-1133">Transmembrane helix</keyword>
<feature type="transmembrane region" description="Helical" evidence="1">
    <location>
        <begin position="59"/>
        <end position="76"/>
    </location>
</feature>
<dbReference type="VEuPathDB" id="FungiDB:SDRG_17383"/>
<proteinExistence type="predicted"/>
<dbReference type="EMBL" id="JH767447">
    <property type="protein sequence ID" value="EQC24724.1"/>
    <property type="molecule type" value="Genomic_DNA"/>
</dbReference>
<gene>
    <name evidence="2" type="ORF">SDRG_17383</name>
</gene>
<keyword evidence="1" id="KW-0472">Membrane</keyword>
<keyword evidence="3" id="KW-1185">Reference proteome</keyword>
<reference evidence="2 3" key="1">
    <citation type="submission" date="2012-04" db="EMBL/GenBank/DDBJ databases">
        <title>The Genome Sequence of Saprolegnia declina VS20.</title>
        <authorList>
            <consortium name="The Broad Institute Genome Sequencing Platform"/>
            <person name="Russ C."/>
            <person name="Nusbaum C."/>
            <person name="Tyler B."/>
            <person name="van West P."/>
            <person name="Dieguez-Uribeondo J."/>
            <person name="de Bruijn I."/>
            <person name="Tripathy S."/>
            <person name="Jiang R."/>
            <person name="Young S.K."/>
            <person name="Zeng Q."/>
            <person name="Gargeya S."/>
            <person name="Fitzgerald M."/>
            <person name="Haas B."/>
            <person name="Abouelleil A."/>
            <person name="Alvarado L."/>
            <person name="Arachchi H.M."/>
            <person name="Berlin A."/>
            <person name="Chapman S.B."/>
            <person name="Goldberg J."/>
            <person name="Griggs A."/>
            <person name="Gujja S."/>
            <person name="Hansen M."/>
            <person name="Howarth C."/>
            <person name="Imamovic A."/>
            <person name="Larimer J."/>
            <person name="McCowen C."/>
            <person name="Montmayeur A."/>
            <person name="Murphy C."/>
            <person name="Neiman D."/>
            <person name="Pearson M."/>
            <person name="Priest M."/>
            <person name="Roberts A."/>
            <person name="Saif S."/>
            <person name="Shea T."/>
            <person name="Sisk P."/>
            <person name="Sykes S."/>
            <person name="Wortman J."/>
            <person name="Nusbaum C."/>
            <person name="Birren B."/>
        </authorList>
    </citation>
    <scope>NUCLEOTIDE SEQUENCE [LARGE SCALE GENOMIC DNA]</scope>
    <source>
        <strain evidence="2 3">VS20</strain>
    </source>
</reference>
<dbReference type="RefSeq" id="XP_008621847.1">
    <property type="nucleotide sequence ID" value="XM_008623625.1"/>
</dbReference>
<dbReference type="OMA" id="TFSKQQY"/>
<dbReference type="eggNOG" id="ENOG502RZ4T">
    <property type="taxonomic scope" value="Eukaryota"/>
</dbReference>
<protein>
    <submittedName>
        <fullName evidence="2">Uncharacterized protein</fullName>
    </submittedName>
</protein>
<dbReference type="OrthoDB" id="411535at2759"/>
<dbReference type="Proteomes" id="UP000030762">
    <property type="component" value="Unassembled WGS sequence"/>
</dbReference>
<accession>T0PH80</accession>
<dbReference type="Pfam" id="PF14770">
    <property type="entry name" value="TMEM18"/>
    <property type="match status" value="1"/>
</dbReference>
<feature type="transmembrane region" description="Helical" evidence="1">
    <location>
        <begin position="33"/>
        <end position="52"/>
    </location>
</feature>
<sequence>MDEIVTRVRQELAQKYGPMMVQWYEAVDWQEPLIVGLISFHVLLLIAVLGLRHVYSAQVVLFGTICGLVAVAEHLNTWAHGHWRLFATQNYFDKNGVFMAIFVSGPLLAIGFVQLLSNLHGMAHLVVSVKRHEYKQELLSKKTKHAEKKTQ</sequence>
<evidence type="ECO:0000256" key="1">
    <source>
        <dbReference type="SAM" id="Phobius"/>
    </source>
</evidence>